<dbReference type="EMBL" id="JBJKBG010000003">
    <property type="protein sequence ID" value="KAL3744275.1"/>
    <property type="molecule type" value="Genomic_DNA"/>
</dbReference>
<comment type="caution">
    <text evidence="1">The sequence shown here is derived from an EMBL/GenBank/DDBJ whole genome shotgun (WGS) entry which is preliminary data.</text>
</comment>
<protein>
    <submittedName>
        <fullName evidence="1">Uncharacterized protein</fullName>
    </submittedName>
</protein>
<dbReference type="PANTHER" id="PTHR35121">
    <property type="entry name" value="HOMEODOMAIN PROTEIN 8, PUTATIVE-RELATED"/>
    <property type="match status" value="1"/>
</dbReference>
<sequence>MATIAAETMLRCVVEGSLSVNDVEIERRPYHRNCGCALHKLKGERPTVCSHHNNVSLPKRELSSNCSFSTAASKFSSHSSLSNGSYHQ</sequence>
<dbReference type="AlphaFoldDB" id="A0ABD3KX07"/>
<organism evidence="1 2">
    <name type="scientific">Eucalyptus globulus</name>
    <name type="common">Tasmanian blue gum</name>
    <dbReference type="NCBI Taxonomy" id="34317"/>
    <lineage>
        <taxon>Eukaryota</taxon>
        <taxon>Viridiplantae</taxon>
        <taxon>Streptophyta</taxon>
        <taxon>Embryophyta</taxon>
        <taxon>Tracheophyta</taxon>
        <taxon>Spermatophyta</taxon>
        <taxon>Magnoliopsida</taxon>
        <taxon>eudicotyledons</taxon>
        <taxon>Gunneridae</taxon>
        <taxon>Pentapetalae</taxon>
        <taxon>rosids</taxon>
        <taxon>malvids</taxon>
        <taxon>Myrtales</taxon>
        <taxon>Myrtaceae</taxon>
        <taxon>Myrtoideae</taxon>
        <taxon>Eucalypteae</taxon>
        <taxon>Eucalyptus</taxon>
    </lineage>
</organism>
<keyword evidence="2" id="KW-1185">Reference proteome</keyword>
<gene>
    <name evidence="1" type="ORF">ACJRO7_013520</name>
</gene>
<proteinExistence type="predicted"/>
<accession>A0ABD3KX07</accession>
<dbReference type="Proteomes" id="UP001634007">
    <property type="component" value="Unassembled WGS sequence"/>
</dbReference>
<reference evidence="1 2" key="1">
    <citation type="submission" date="2024-11" db="EMBL/GenBank/DDBJ databases">
        <title>Chromosome-level genome assembly of Eucalyptus globulus Labill. provides insights into its genome evolution.</title>
        <authorList>
            <person name="Li X."/>
        </authorList>
    </citation>
    <scope>NUCLEOTIDE SEQUENCE [LARGE SCALE GENOMIC DNA]</scope>
    <source>
        <strain evidence="1">CL2024</strain>
        <tissue evidence="1">Fresh tender leaves</tissue>
    </source>
</reference>
<evidence type="ECO:0000313" key="2">
    <source>
        <dbReference type="Proteomes" id="UP001634007"/>
    </source>
</evidence>
<dbReference type="PANTHER" id="PTHR35121:SF4">
    <property type="entry name" value="SWIM-TYPE DOMAIN-CONTAINING PROTEIN"/>
    <property type="match status" value="1"/>
</dbReference>
<name>A0ABD3KX07_EUCGL</name>
<evidence type="ECO:0000313" key="1">
    <source>
        <dbReference type="EMBL" id="KAL3744275.1"/>
    </source>
</evidence>